<dbReference type="OrthoDB" id="2154985at2759"/>
<dbReference type="VEuPathDB" id="FungiDB:CXQ85_003367"/>
<dbReference type="GO" id="GO:0005741">
    <property type="term" value="C:mitochondrial outer membrane"/>
    <property type="evidence" value="ECO:0007669"/>
    <property type="project" value="TreeGrafter"/>
</dbReference>
<dbReference type="InterPro" id="IPR019412">
    <property type="entry name" value="IML2/TPR_39"/>
</dbReference>
<protein>
    <recommendedName>
        <fullName evidence="5">Inclusion body clearance protein IML2</fullName>
    </recommendedName>
</protein>
<comment type="caution">
    <text evidence="3">The sequence shown here is derived from an EMBL/GenBank/DDBJ whole genome shotgun (WGS) entry which is preliminary data.</text>
</comment>
<dbReference type="GO" id="GO:0005634">
    <property type="term" value="C:nucleus"/>
    <property type="evidence" value="ECO:0007669"/>
    <property type="project" value="TreeGrafter"/>
</dbReference>
<evidence type="ECO:0000256" key="1">
    <source>
        <dbReference type="ARBA" id="ARBA00010925"/>
    </source>
</evidence>
<feature type="region of interest" description="Disordered" evidence="2">
    <location>
        <begin position="1"/>
        <end position="27"/>
    </location>
</feature>
<proteinExistence type="inferred from homology"/>
<comment type="similarity">
    <text evidence="1">Belongs to the IML2 family.</text>
</comment>
<dbReference type="AlphaFoldDB" id="A0A2V1ARE8"/>
<dbReference type="InterPro" id="IPR011990">
    <property type="entry name" value="TPR-like_helical_dom_sf"/>
</dbReference>
<evidence type="ECO:0008006" key="5">
    <source>
        <dbReference type="Google" id="ProtNLM"/>
    </source>
</evidence>
<dbReference type="Pfam" id="PF10300">
    <property type="entry name" value="Iml2-TPR_39"/>
    <property type="match status" value="1"/>
</dbReference>
<dbReference type="Proteomes" id="UP000244309">
    <property type="component" value="Unassembled WGS sequence"/>
</dbReference>
<dbReference type="PANTHER" id="PTHR31859:SF1">
    <property type="entry name" value="TETRATRICOPEPTIDE REPEAT PROTEIN 39C"/>
    <property type="match status" value="1"/>
</dbReference>
<feature type="compositionally biased region" description="Low complexity" evidence="2">
    <location>
        <begin position="10"/>
        <end position="21"/>
    </location>
</feature>
<dbReference type="EMBL" id="PKFO01000002">
    <property type="protein sequence ID" value="PVH19521.1"/>
    <property type="molecule type" value="Genomic_DNA"/>
</dbReference>
<dbReference type="RefSeq" id="XP_025340461.1">
    <property type="nucleotide sequence ID" value="XM_025487013.1"/>
</dbReference>
<evidence type="ECO:0000313" key="4">
    <source>
        <dbReference type="Proteomes" id="UP000244309"/>
    </source>
</evidence>
<reference evidence="3 4" key="1">
    <citation type="submission" date="2017-12" db="EMBL/GenBank/DDBJ databases">
        <title>Genome Sequence of a Multidrug-Resistant Candida haemulonii Isolate from a Patient with Chronic Leg Ulcers in Israel.</title>
        <authorList>
            <person name="Chow N.A."/>
            <person name="Gade L."/>
            <person name="Batra D."/>
            <person name="Rowe L.A."/>
            <person name="Ben-Ami R."/>
            <person name="Loparev V.N."/>
            <person name="Litvintseva A.P."/>
        </authorList>
    </citation>
    <scope>NUCLEOTIDE SEQUENCE [LARGE SCALE GENOMIC DNA]</scope>
    <source>
        <strain evidence="3 4">B11899</strain>
    </source>
</reference>
<dbReference type="PANTHER" id="PTHR31859">
    <property type="entry name" value="TETRATRICOPEPTIDE REPEAT PROTEIN 39 FAMILY MEMBER"/>
    <property type="match status" value="1"/>
</dbReference>
<feature type="compositionally biased region" description="Low complexity" evidence="2">
    <location>
        <begin position="274"/>
        <end position="285"/>
    </location>
</feature>
<dbReference type="GO" id="GO:0005829">
    <property type="term" value="C:cytosol"/>
    <property type="evidence" value="ECO:0007669"/>
    <property type="project" value="TreeGrafter"/>
</dbReference>
<feature type="compositionally biased region" description="Acidic residues" evidence="2">
    <location>
        <begin position="318"/>
        <end position="331"/>
    </location>
</feature>
<accession>A0A2V1ARE8</accession>
<name>A0A2V1ARE8_9ASCO</name>
<keyword evidence="4" id="KW-1185">Reference proteome</keyword>
<gene>
    <name evidence="3" type="ORF">CXQ85_003367</name>
</gene>
<sequence length="875" mass="97984">MLKGFRKKASMLSLSSQSSADDTSEQHERYQKVLRQVRDFEIALQAMDFLLDDRGDQGTDLLKTEVQRNKKVDSKNPGAIFPLALGVMEFIEATLGFETEVMNRAHNTLSEAEEASLSHSKYNQKIHLATSHIYPPGTEFQVTYAESTLLNALVMLLHENNGMMEQAKALFKLRKAYQILDATFKKIKESEGLFNHNLAKFRKQANGSSVSSVDLPGYDIPSSKGSANSSSASLPEDIKLMKDMEQIYQMRKSRIEGTGVSCSQVNLFAESETPSLSSKNSLPSLQEHTGVQSSRPRTATPPVAANSAFARKNNLSSSEEDDGDDNDEFSDAGDSFTATNPTMNEYSFNRGSLTPPTTQYGASSVNEGTKGSSAVSVNTSESSCASSNAHLHVSTIDEFIHSGVQLCFGILQVVLSLIPPAIGKVLSIVGFKGDRDTGLRMLWRTAITARNIHGELALLCLLVFYDGPIQFIDVGFQLPGHEDSNITDVLSISERSSISDDDLTIIIRNPNLYTKQILAKARHLFPHNALWLLQEGRMLAAQNNIHKAIDLMQSFTDDPDTKINMEQVEALLTFDRAMLYAFTHQYDKAARDFLRLLEINSWSSAVYLFFAGSCYLEQWRMILADEVKYESSKEREEKLAHYAKQADHYLKLAPTYVPGHGHNATKKKGGIGGSNKQMPFDKFVLRKTKLLEETKRKNPDLAYIECVGTSLIHELVYFWNGYNRMTQDDLRLSNRMLKFSTSNLAKISETFDECMTRSFFEAITLRQLGDVKEGLSKLDSAVISKYVIQDSAHAPFKFTKMTYAPYLYPTALYEKAMFVWILKSKDDPSRAINESVNWLKKAETTSDIGDYELSNRTSMRIKAASERLESLKDQL</sequence>
<evidence type="ECO:0000313" key="3">
    <source>
        <dbReference type="EMBL" id="PVH19521.1"/>
    </source>
</evidence>
<feature type="compositionally biased region" description="Polar residues" evidence="2">
    <location>
        <begin position="286"/>
        <end position="297"/>
    </location>
</feature>
<feature type="region of interest" description="Disordered" evidence="2">
    <location>
        <begin position="273"/>
        <end position="374"/>
    </location>
</feature>
<dbReference type="Gene3D" id="1.25.40.10">
    <property type="entry name" value="Tetratricopeptide repeat domain"/>
    <property type="match status" value="1"/>
</dbReference>
<dbReference type="SUPFAM" id="SSF48452">
    <property type="entry name" value="TPR-like"/>
    <property type="match status" value="1"/>
</dbReference>
<organism evidence="3 4">
    <name type="scientific">Candidozyma haemuli</name>
    <dbReference type="NCBI Taxonomy" id="45357"/>
    <lineage>
        <taxon>Eukaryota</taxon>
        <taxon>Fungi</taxon>
        <taxon>Dikarya</taxon>
        <taxon>Ascomycota</taxon>
        <taxon>Saccharomycotina</taxon>
        <taxon>Pichiomycetes</taxon>
        <taxon>Metschnikowiaceae</taxon>
        <taxon>Candidozyma</taxon>
    </lineage>
</organism>
<feature type="compositionally biased region" description="Polar residues" evidence="2">
    <location>
        <begin position="336"/>
        <end position="371"/>
    </location>
</feature>
<dbReference type="GeneID" id="37008698"/>
<evidence type="ECO:0000256" key="2">
    <source>
        <dbReference type="SAM" id="MobiDB-lite"/>
    </source>
</evidence>